<name>A0A8H5UXY7_9HYPO</name>
<reference evidence="2 3" key="1">
    <citation type="submission" date="2020-05" db="EMBL/GenBank/DDBJ databases">
        <title>Identification and distribution of gene clusters putatively required for synthesis of sphingolipid metabolism inhibitors in phylogenetically diverse species of the filamentous fungus Fusarium.</title>
        <authorList>
            <person name="Kim H.-S."/>
            <person name="Busman M."/>
            <person name="Brown D.W."/>
            <person name="Divon H."/>
            <person name="Uhlig S."/>
            <person name="Proctor R.H."/>
        </authorList>
    </citation>
    <scope>NUCLEOTIDE SEQUENCE [LARGE SCALE GENOMIC DNA]</scope>
    <source>
        <strain evidence="2 3">NRRL 36939</strain>
    </source>
</reference>
<feature type="compositionally biased region" description="Polar residues" evidence="1">
    <location>
        <begin position="70"/>
        <end position="84"/>
    </location>
</feature>
<evidence type="ECO:0000313" key="3">
    <source>
        <dbReference type="Proteomes" id="UP000546213"/>
    </source>
</evidence>
<proteinExistence type="predicted"/>
<gene>
    <name evidence="2" type="ORF">FPCIR_1369</name>
</gene>
<dbReference type="Proteomes" id="UP000546213">
    <property type="component" value="Unassembled WGS sequence"/>
</dbReference>
<organism evidence="2 3">
    <name type="scientific">Fusarium pseudocircinatum</name>
    <dbReference type="NCBI Taxonomy" id="56676"/>
    <lineage>
        <taxon>Eukaryota</taxon>
        <taxon>Fungi</taxon>
        <taxon>Dikarya</taxon>
        <taxon>Ascomycota</taxon>
        <taxon>Pezizomycotina</taxon>
        <taxon>Sordariomycetes</taxon>
        <taxon>Hypocreomycetidae</taxon>
        <taxon>Hypocreales</taxon>
        <taxon>Nectriaceae</taxon>
        <taxon>Fusarium</taxon>
        <taxon>Fusarium fujikuroi species complex</taxon>
    </lineage>
</organism>
<comment type="caution">
    <text evidence="2">The sequence shown here is derived from an EMBL/GenBank/DDBJ whole genome shotgun (WGS) entry which is preliminary data.</text>
</comment>
<dbReference type="EMBL" id="JAAOAS010000029">
    <property type="protein sequence ID" value="KAF5603376.1"/>
    <property type="molecule type" value="Genomic_DNA"/>
</dbReference>
<accession>A0A8H5UXY7</accession>
<sequence>MAVKQKSPRGLLKACKRENKINEVAFGAEVLVLTASPDPEAEVLSPNEDFVTYWRSNRVDSASSLSVQTMDGHNHISPTSSLGTGDSAEEVCRF</sequence>
<evidence type="ECO:0000256" key="1">
    <source>
        <dbReference type="SAM" id="MobiDB-lite"/>
    </source>
</evidence>
<dbReference type="AlphaFoldDB" id="A0A8H5UXY7"/>
<protein>
    <submittedName>
        <fullName evidence="2">Isoprenylcysteine alpha-carbonyl methylesterase ICMEL2</fullName>
    </submittedName>
</protein>
<feature type="region of interest" description="Disordered" evidence="1">
    <location>
        <begin position="70"/>
        <end position="89"/>
    </location>
</feature>
<keyword evidence="3" id="KW-1185">Reference proteome</keyword>
<evidence type="ECO:0000313" key="2">
    <source>
        <dbReference type="EMBL" id="KAF5603376.1"/>
    </source>
</evidence>